<dbReference type="InterPro" id="IPR001387">
    <property type="entry name" value="Cro/C1-type_HTH"/>
</dbReference>
<reference evidence="3 4" key="1">
    <citation type="submission" date="2015-01" db="EMBL/GenBank/DDBJ databases">
        <title>Draft genome sequences of the supercritical CO2 tolerant bacteria Bacillus subterraneus MITOT1 and Bacillus cereus MIT0214.</title>
        <authorList>
            <person name="Peet K.C."/>
            <person name="Thompson J.R."/>
        </authorList>
    </citation>
    <scope>NUCLEOTIDE SEQUENCE [LARGE SCALE GENOMIC DNA]</scope>
    <source>
        <strain evidence="3 4">MITOT1</strain>
    </source>
</reference>
<name>A0A0D6Z7X7_9BACI</name>
<accession>A0A0D6Z7X7</accession>
<dbReference type="InterPro" id="IPR010982">
    <property type="entry name" value="Lambda_DNA-bd_dom_sf"/>
</dbReference>
<comment type="caution">
    <text evidence="3">The sequence shown here is derived from an EMBL/GenBank/DDBJ whole genome shotgun (WGS) entry which is preliminary data.</text>
</comment>
<dbReference type="PROSITE" id="PS50943">
    <property type="entry name" value="HTH_CROC1"/>
    <property type="match status" value="1"/>
</dbReference>
<keyword evidence="4" id="KW-1185">Reference proteome</keyword>
<dbReference type="SMART" id="SM00530">
    <property type="entry name" value="HTH_XRE"/>
    <property type="match status" value="1"/>
</dbReference>
<dbReference type="RefSeq" id="WP_044394270.1">
    <property type="nucleotide sequence ID" value="NZ_JXIQ01000098.1"/>
</dbReference>
<dbReference type="AlphaFoldDB" id="A0A0D6Z7X7"/>
<dbReference type="GO" id="GO:0003700">
    <property type="term" value="F:DNA-binding transcription factor activity"/>
    <property type="evidence" value="ECO:0007669"/>
    <property type="project" value="TreeGrafter"/>
</dbReference>
<dbReference type="Proteomes" id="UP000032512">
    <property type="component" value="Unassembled WGS sequence"/>
</dbReference>
<evidence type="ECO:0000313" key="3">
    <source>
        <dbReference type="EMBL" id="KIY21667.1"/>
    </source>
</evidence>
<dbReference type="OrthoDB" id="1859224at2"/>
<dbReference type="EMBL" id="JXIQ01000098">
    <property type="protein sequence ID" value="KIY21667.1"/>
    <property type="molecule type" value="Genomic_DNA"/>
</dbReference>
<dbReference type="PATRIC" id="fig|285983.3.peg.1281"/>
<dbReference type="CDD" id="cd00093">
    <property type="entry name" value="HTH_XRE"/>
    <property type="match status" value="1"/>
</dbReference>
<sequence>MIGKNISELRRRKGLSLSELSERSGISKSYLSNIERDVHKNPSIQIMEKISDALDVDIRALLINGHRTEKVLHDKELYEFVEELKKTGIKKEQIHDYKQLIEFINWQIENIGAKNDPKSKNP</sequence>
<dbReference type="Pfam" id="PF01381">
    <property type="entry name" value="HTH_3"/>
    <property type="match status" value="1"/>
</dbReference>
<organism evidence="3 4">
    <name type="scientific">Mesobacillus subterraneus</name>
    <dbReference type="NCBI Taxonomy" id="285983"/>
    <lineage>
        <taxon>Bacteria</taxon>
        <taxon>Bacillati</taxon>
        <taxon>Bacillota</taxon>
        <taxon>Bacilli</taxon>
        <taxon>Bacillales</taxon>
        <taxon>Bacillaceae</taxon>
        <taxon>Mesobacillus</taxon>
    </lineage>
</organism>
<keyword evidence="1" id="KW-0238">DNA-binding</keyword>
<dbReference type="PANTHER" id="PTHR46797">
    <property type="entry name" value="HTH-TYPE TRANSCRIPTIONAL REGULATOR"/>
    <property type="match status" value="1"/>
</dbReference>
<evidence type="ECO:0000259" key="2">
    <source>
        <dbReference type="PROSITE" id="PS50943"/>
    </source>
</evidence>
<dbReference type="SUPFAM" id="SSF47413">
    <property type="entry name" value="lambda repressor-like DNA-binding domains"/>
    <property type="match status" value="1"/>
</dbReference>
<dbReference type="Gene3D" id="1.10.260.40">
    <property type="entry name" value="lambda repressor-like DNA-binding domains"/>
    <property type="match status" value="1"/>
</dbReference>
<gene>
    <name evidence="3" type="ORF">UB32_12545</name>
</gene>
<feature type="domain" description="HTH cro/C1-type" evidence="2">
    <location>
        <begin position="6"/>
        <end position="61"/>
    </location>
</feature>
<dbReference type="GO" id="GO:0005829">
    <property type="term" value="C:cytosol"/>
    <property type="evidence" value="ECO:0007669"/>
    <property type="project" value="TreeGrafter"/>
</dbReference>
<evidence type="ECO:0000313" key="4">
    <source>
        <dbReference type="Proteomes" id="UP000032512"/>
    </source>
</evidence>
<evidence type="ECO:0000256" key="1">
    <source>
        <dbReference type="ARBA" id="ARBA00023125"/>
    </source>
</evidence>
<dbReference type="InterPro" id="IPR050807">
    <property type="entry name" value="TransReg_Diox_bact_type"/>
</dbReference>
<dbReference type="PANTHER" id="PTHR46797:SF1">
    <property type="entry name" value="METHYLPHOSPHONATE SYNTHASE"/>
    <property type="match status" value="1"/>
</dbReference>
<protein>
    <submittedName>
        <fullName evidence="3">Transcriptional regulator</fullName>
    </submittedName>
</protein>
<proteinExistence type="predicted"/>
<dbReference type="GO" id="GO:0003677">
    <property type="term" value="F:DNA binding"/>
    <property type="evidence" value="ECO:0007669"/>
    <property type="project" value="UniProtKB-KW"/>
</dbReference>